<feature type="region of interest" description="Disordered" evidence="1">
    <location>
        <begin position="421"/>
        <end position="496"/>
    </location>
</feature>
<proteinExistence type="predicted"/>
<dbReference type="OrthoDB" id="682567at2759"/>
<evidence type="ECO:0000313" key="3">
    <source>
        <dbReference type="Proteomes" id="UP000244336"/>
    </source>
</evidence>
<dbReference type="AlphaFoldDB" id="A0A2T7C6U8"/>
<reference evidence="2 3" key="1">
    <citation type="submission" date="2018-04" db="EMBL/GenBank/DDBJ databases">
        <title>WGS assembly of Panicum hallii var. hallii HAL2.</title>
        <authorList>
            <person name="Lovell J."/>
            <person name="Jenkins J."/>
            <person name="Lowry D."/>
            <person name="Mamidi S."/>
            <person name="Sreedasyam A."/>
            <person name="Weng X."/>
            <person name="Barry K."/>
            <person name="Bonette J."/>
            <person name="Campitelli B."/>
            <person name="Daum C."/>
            <person name="Gordon S."/>
            <person name="Gould B."/>
            <person name="Lipzen A."/>
            <person name="MacQueen A."/>
            <person name="Palacio-Mejia J."/>
            <person name="Plott C."/>
            <person name="Shakirov E."/>
            <person name="Shu S."/>
            <person name="Yoshinaga Y."/>
            <person name="Zane M."/>
            <person name="Rokhsar D."/>
            <person name="Grimwood J."/>
            <person name="Schmutz J."/>
            <person name="Juenger T."/>
        </authorList>
    </citation>
    <scope>NUCLEOTIDE SEQUENCE [LARGE SCALE GENOMIC DNA]</scope>
    <source>
        <strain evidence="3">cv. HAL2</strain>
    </source>
</reference>
<keyword evidence="3" id="KW-1185">Reference proteome</keyword>
<sequence length="602" mass="65304">MSGWRTAAPSLASLLPTHPTARGGFSAAGAKPSPPPLHPNPQIQPASRLLRLRTTQTTPTVALLGCVRVESSPVRHTDSRRPSYMEALLSARPALPVKPMEGAGGPRPRQPQDGFQAAPRKPVHLRVKFPSRSAHAPPPPYHHPVRLQEAAMAGRRSSADVLGEKLQQLSPALPKAVPVCTTGCAGPPAASGGSSRVNLTATEMSFREEEHRHNAVIMVVIGNHAALTCSQVTAAFTEWLNESKNLLSVTQFHPEGFLVLFKEDGLRDRALSLRAGSKIRGETIKTMPWTRLSHATLSMLQFKLRLCIEGVPPHEILLERLDFRSKNAAEAACCCIWVWAKDPDGIAKSGTLELEAVSERTDDVWHFNSKSGPSARRPVNLLTYNVLLHLDRVIDFRPTAPGAEWPKAHNFIWHFGVKDGDRPASRPSVHSRLGPRKRDRSPPGDGGRASEDDTASVAEGPLAGRLRTSAPLRLPPPSHIGAAPAPARCPPPHIGAAAPLQLPPPLAPADPARLARRCCSASPRLLRLQPDARLPSCSCRIPNPDPTPRAQPPSCRIPVQRCPSRRPLASRCPGRRPCRLAECQRPAAILPPFFFFRDAQSP</sequence>
<dbReference type="Gramene" id="PUZ39070">
    <property type="protein sequence ID" value="PUZ39070"/>
    <property type="gene ID" value="GQ55_9G252100"/>
</dbReference>
<accession>A0A2T7C6U8</accession>
<evidence type="ECO:0000313" key="2">
    <source>
        <dbReference type="EMBL" id="PUZ39070.1"/>
    </source>
</evidence>
<feature type="region of interest" description="Disordered" evidence="1">
    <location>
        <begin position="1"/>
        <end position="43"/>
    </location>
</feature>
<gene>
    <name evidence="2" type="ORF">GQ55_9G252100</name>
</gene>
<dbReference type="Proteomes" id="UP000244336">
    <property type="component" value="Chromosome 9"/>
</dbReference>
<dbReference type="PANTHER" id="PTHR33087:SF31">
    <property type="entry name" value="OS06G0482850 PROTEIN"/>
    <property type="match status" value="1"/>
</dbReference>
<protein>
    <recommendedName>
        <fullName evidence="4">DUF4283 domain-containing protein</fullName>
    </recommendedName>
</protein>
<evidence type="ECO:0008006" key="4">
    <source>
        <dbReference type="Google" id="ProtNLM"/>
    </source>
</evidence>
<name>A0A2T7C6U8_9POAL</name>
<evidence type="ECO:0000256" key="1">
    <source>
        <dbReference type="SAM" id="MobiDB-lite"/>
    </source>
</evidence>
<dbReference type="PANTHER" id="PTHR33087">
    <property type="entry name" value="OS07G0539200 PROTEIN"/>
    <property type="match status" value="1"/>
</dbReference>
<dbReference type="EMBL" id="CM009757">
    <property type="protein sequence ID" value="PUZ39070.1"/>
    <property type="molecule type" value="Genomic_DNA"/>
</dbReference>
<dbReference type="InterPro" id="IPR053253">
    <property type="entry name" value="Sex_diff_modulator"/>
</dbReference>
<organism evidence="2 3">
    <name type="scientific">Panicum hallii var. hallii</name>
    <dbReference type="NCBI Taxonomy" id="1504633"/>
    <lineage>
        <taxon>Eukaryota</taxon>
        <taxon>Viridiplantae</taxon>
        <taxon>Streptophyta</taxon>
        <taxon>Embryophyta</taxon>
        <taxon>Tracheophyta</taxon>
        <taxon>Spermatophyta</taxon>
        <taxon>Magnoliopsida</taxon>
        <taxon>Liliopsida</taxon>
        <taxon>Poales</taxon>
        <taxon>Poaceae</taxon>
        <taxon>PACMAD clade</taxon>
        <taxon>Panicoideae</taxon>
        <taxon>Panicodae</taxon>
        <taxon>Paniceae</taxon>
        <taxon>Panicinae</taxon>
        <taxon>Panicum</taxon>
        <taxon>Panicum sect. Panicum</taxon>
    </lineage>
</organism>